<evidence type="ECO:0000256" key="1">
    <source>
        <dbReference type="ARBA" id="ARBA00022598"/>
    </source>
</evidence>
<dbReference type="InterPro" id="IPR008928">
    <property type="entry name" value="6-hairpin_glycosidase_sf"/>
</dbReference>
<evidence type="ECO:0000313" key="6">
    <source>
        <dbReference type="EMBL" id="TLM76987.1"/>
    </source>
</evidence>
<accession>A0ABY2UGT7</accession>
<keyword evidence="1 6" id="KW-0436">Ligase</keyword>
<keyword evidence="7" id="KW-1185">Reference proteome</keyword>
<dbReference type="PANTHER" id="PTHR43024">
    <property type="entry name" value="UDP-N-ACETYLMURAMOYL-TRIPEPTIDE--D-ALANYL-D-ALANINE LIGASE"/>
    <property type="match status" value="1"/>
</dbReference>
<dbReference type="InterPro" id="IPR051046">
    <property type="entry name" value="MurCDEF_CellWall_CoF430Synth"/>
</dbReference>
<gene>
    <name evidence="6" type="ORF">FDY93_11540</name>
</gene>
<dbReference type="EMBL" id="VANI01000011">
    <property type="protein sequence ID" value="TLM76987.1"/>
    <property type="molecule type" value="Genomic_DNA"/>
</dbReference>
<evidence type="ECO:0000256" key="3">
    <source>
        <dbReference type="ARBA" id="ARBA00022840"/>
    </source>
</evidence>
<dbReference type="Proteomes" id="UP000306791">
    <property type="component" value="Unassembled WGS sequence"/>
</dbReference>
<reference evidence="6 7" key="1">
    <citation type="submission" date="2019-05" db="EMBL/GenBank/DDBJ databases">
        <title>Microbulbifer harenosus sp. nov., an alginate-degrading bacterium isolated from coastal sand.</title>
        <authorList>
            <person name="Huang H."/>
            <person name="Mo K."/>
            <person name="Bao S."/>
        </authorList>
    </citation>
    <scope>NUCLEOTIDE SEQUENCE [LARGE SCALE GENOMIC DNA]</scope>
    <source>
        <strain evidence="6 7">HB161719</strain>
    </source>
</reference>
<dbReference type="Pfam" id="PF08245">
    <property type="entry name" value="Mur_ligase_M"/>
    <property type="match status" value="1"/>
</dbReference>
<proteinExistence type="predicted"/>
<protein>
    <submittedName>
        <fullName evidence="6">Glutamate ligase</fullName>
    </submittedName>
</protein>
<evidence type="ECO:0000256" key="2">
    <source>
        <dbReference type="ARBA" id="ARBA00022741"/>
    </source>
</evidence>
<dbReference type="GO" id="GO:0016874">
    <property type="term" value="F:ligase activity"/>
    <property type="evidence" value="ECO:0007669"/>
    <property type="project" value="UniProtKB-KW"/>
</dbReference>
<keyword evidence="2" id="KW-0547">Nucleotide-binding</keyword>
<dbReference type="SUPFAM" id="SSF48208">
    <property type="entry name" value="Six-hairpin glycosidases"/>
    <property type="match status" value="1"/>
</dbReference>
<dbReference type="PANTHER" id="PTHR43024:SF1">
    <property type="entry name" value="UDP-N-ACETYLMURAMOYL-TRIPEPTIDE--D-ALANYL-D-ALANINE LIGASE"/>
    <property type="match status" value="1"/>
</dbReference>
<dbReference type="SUPFAM" id="SSF53244">
    <property type="entry name" value="MurD-like peptide ligases, peptide-binding domain"/>
    <property type="match status" value="1"/>
</dbReference>
<dbReference type="InterPro" id="IPR036615">
    <property type="entry name" value="Mur_ligase_C_dom_sf"/>
</dbReference>
<name>A0ABY2UGT7_9GAMM</name>
<dbReference type="Gene3D" id="3.40.1190.10">
    <property type="entry name" value="Mur-like, catalytic domain"/>
    <property type="match status" value="1"/>
</dbReference>
<dbReference type="InterPro" id="IPR036565">
    <property type="entry name" value="Mur-like_cat_sf"/>
</dbReference>
<evidence type="ECO:0000259" key="5">
    <source>
        <dbReference type="Pfam" id="PF08245"/>
    </source>
</evidence>
<comment type="caution">
    <text evidence="6">The sequence shown here is derived from an EMBL/GenBank/DDBJ whole genome shotgun (WGS) entry which is preliminary data.</text>
</comment>
<dbReference type="SUPFAM" id="SSF53623">
    <property type="entry name" value="MurD-like peptide ligases, catalytic domain"/>
    <property type="match status" value="1"/>
</dbReference>
<sequence length="1035" mass="117274">MSLTELLTRIRPSVEQELSRLRPPYTLYFSLCDSQRRASVVHVQGQSFLQAWEEGQACALELAETEKLDVCWLRVDWVFTSRESTWRQLKDVLEITKRNYFRRGIALDPDFKFSFLEPELNANAMLYGGNQITHAIINEKNFIIYAKKRYGSEIKLDFSPERAVYLLFTRGIFCSNTEGPLPLNGPNRDAGRRIIQELDEDCVYRLIRDSSTYLASQVKKNGQFRYGWHPCFDRPIAAYNNLRHASSIYSMLEAWEVTGDEGLKSAILQALEYLTSRLIKTARLPNGSTAAFLVESSREIKLGGNGVCLLALVKYTTLTGDDAFLTLMEQLALGICHMQDPQSGKFVHVLEYPSLAVKEKFRIIYYDGEAAFGLMRLYGLTRDDRWLTAVEKAFEHFIKAKHWRAHDHWLSYCVNELTLYRPEEKYFQFGIDNFSEYLDFVLERITTFPTLLELMMAAERMLTRMQQKNTFSHLLARVDLEKFHAALEYRAHYLLNGHFWPEYAMYFEKPGKILGSFFIRHHAFRVRIDDVEHYLSGFVAYRNYLQNKCTQNATRAISTASQTGFATVSDNWNTENLVSATSGSWITPPQSPTWRATGLCIFPPGMRPGNIVVVRPKNGDRFIPPHRLNTLSYKPQAVITDDPEFSLPDSTPILRVPDLRNAILNMGRYARSQIQGKIIGITGSSGKTTTVALLHHLLRAWGTIGKTEHNANLPLGISWNLASIPWNAPFTVLEMAVGNMQLNSAIARPDVAMITNIHPAHLEYHNNTEEIARKKSRIFSGMKPGGIAVINRDIPEWPIIEAEARKHQLRVATFGEHPHSHFRLKDYTADTGRTVISANGRDIEFTPGARGRHMAINSLACLTAIHTLGLNIEVALPLLPLFKPLPGRGDFSRVQIQGKQVHLIDEAYNANPASMKAALRLAGETKLSRHTAKKILVLGDMRELGKQSKQFHHDLVPHITETGADRVLLLGQEIGSINETLIEQGINSAAYQDSSQLKHEILNSIDDEDLLFFKGSHGSGLHLLVKELLEPEPAN</sequence>
<organism evidence="6 7">
    <name type="scientific">Microbulbifer harenosus</name>
    <dbReference type="NCBI Taxonomy" id="2576840"/>
    <lineage>
        <taxon>Bacteria</taxon>
        <taxon>Pseudomonadati</taxon>
        <taxon>Pseudomonadota</taxon>
        <taxon>Gammaproteobacteria</taxon>
        <taxon>Cellvibrionales</taxon>
        <taxon>Microbulbiferaceae</taxon>
        <taxon>Microbulbifer</taxon>
    </lineage>
</organism>
<dbReference type="InterPro" id="IPR013221">
    <property type="entry name" value="Mur_ligase_cen"/>
</dbReference>
<evidence type="ECO:0000313" key="7">
    <source>
        <dbReference type="Proteomes" id="UP000306791"/>
    </source>
</evidence>
<evidence type="ECO:0000259" key="4">
    <source>
        <dbReference type="Pfam" id="PF02875"/>
    </source>
</evidence>
<dbReference type="InterPro" id="IPR004101">
    <property type="entry name" value="Mur_ligase_C"/>
</dbReference>
<keyword evidence="3" id="KW-0067">ATP-binding</keyword>
<dbReference type="Gene3D" id="3.90.190.20">
    <property type="entry name" value="Mur ligase, C-terminal domain"/>
    <property type="match status" value="1"/>
</dbReference>
<feature type="domain" description="Mur ligase C-terminal" evidence="4">
    <location>
        <begin position="893"/>
        <end position="1016"/>
    </location>
</feature>
<dbReference type="RefSeq" id="WP_138235895.1">
    <property type="nucleotide sequence ID" value="NZ_CP185860.1"/>
</dbReference>
<feature type="domain" description="Mur ligase central" evidence="5">
    <location>
        <begin position="681"/>
        <end position="864"/>
    </location>
</feature>
<dbReference type="Pfam" id="PF02875">
    <property type="entry name" value="Mur_ligase_C"/>
    <property type="match status" value="1"/>
</dbReference>